<feature type="domain" description="Formyl transferase N-terminal" evidence="1">
    <location>
        <begin position="22"/>
        <end position="168"/>
    </location>
</feature>
<protein>
    <submittedName>
        <fullName evidence="2">Methionyl-tRNA formyltransferase</fullName>
    </submittedName>
</protein>
<dbReference type="PANTHER" id="PTHR11138">
    <property type="entry name" value="METHIONYL-TRNA FORMYLTRANSFERASE"/>
    <property type="match status" value="1"/>
</dbReference>
<keyword evidence="3" id="KW-1185">Reference proteome</keyword>
<dbReference type="Proteomes" id="UP001500542">
    <property type="component" value="Unassembled WGS sequence"/>
</dbReference>
<dbReference type="Gene3D" id="3.40.50.12230">
    <property type="match status" value="1"/>
</dbReference>
<evidence type="ECO:0000259" key="1">
    <source>
        <dbReference type="Pfam" id="PF00551"/>
    </source>
</evidence>
<evidence type="ECO:0000313" key="2">
    <source>
        <dbReference type="EMBL" id="GAA0942558.1"/>
    </source>
</evidence>
<dbReference type="SUPFAM" id="SSF53328">
    <property type="entry name" value="Formyltransferase"/>
    <property type="match status" value="1"/>
</dbReference>
<gene>
    <name evidence="2" type="primary">fmt_2</name>
    <name evidence="2" type="ORF">GCM10009554_35180</name>
</gene>
<evidence type="ECO:0000313" key="3">
    <source>
        <dbReference type="Proteomes" id="UP001500542"/>
    </source>
</evidence>
<dbReference type="RefSeq" id="WP_343970586.1">
    <property type="nucleotide sequence ID" value="NZ_BAAAHK010000007.1"/>
</dbReference>
<organism evidence="2 3">
    <name type="scientific">Kribbella koreensis</name>
    <dbReference type="NCBI Taxonomy" id="57909"/>
    <lineage>
        <taxon>Bacteria</taxon>
        <taxon>Bacillati</taxon>
        <taxon>Actinomycetota</taxon>
        <taxon>Actinomycetes</taxon>
        <taxon>Propionibacteriales</taxon>
        <taxon>Kribbellaceae</taxon>
        <taxon>Kribbella</taxon>
    </lineage>
</organism>
<reference evidence="2 3" key="1">
    <citation type="journal article" date="2019" name="Int. J. Syst. Evol. Microbiol.">
        <title>The Global Catalogue of Microorganisms (GCM) 10K type strain sequencing project: providing services to taxonomists for standard genome sequencing and annotation.</title>
        <authorList>
            <consortium name="The Broad Institute Genomics Platform"/>
            <consortium name="The Broad Institute Genome Sequencing Center for Infectious Disease"/>
            <person name="Wu L."/>
            <person name="Ma J."/>
        </authorList>
    </citation>
    <scope>NUCLEOTIDE SEQUENCE [LARGE SCALE GENOMIC DNA]</scope>
    <source>
        <strain evidence="2 3">JCM 10977</strain>
    </source>
</reference>
<dbReference type="Pfam" id="PF00551">
    <property type="entry name" value="Formyl_trans_N"/>
    <property type="match status" value="1"/>
</dbReference>
<accession>A0ABN1QGX2</accession>
<dbReference type="InterPro" id="IPR036477">
    <property type="entry name" value="Formyl_transf_N_sf"/>
</dbReference>
<comment type="caution">
    <text evidence="2">The sequence shown here is derived from an EMBL/GenBank/DDBJ whole genome shotgun (WGS) entry which is preliminary data.</text>
</comment>
<dbReference type="EMBL" id="BAAAHK010000007">
    <property type="protein sequence ID" value="GAA0942558.1"/>
    <property type="molecule type" value="Genomic_DNA"/>
</dbReference>
<dbReference type="InterPro" id="IPR002376">
    <property type="entry name" value="Formyl_transf_N"/>
</dbReference>
<proteinExistence type="predicted"/>
<dbReference type="PANTHER" id="PTHR11138:SF5">
    <property type="entry name" value="METHIONYL-TRNA FORMYLTRANSFERASE, MITOCHONDRIAL"/>
    <property type="match status" value="1"/>
</dbReference>
<sequence length="281" mass="29861">MRIVTMNAFLPGYHNIAGWAEENGHEIVLVVTPPAGAGDRYDAAAPPFVLGLPPTADVLITSKLRTVAAPAIAALEPDLVISAAFPRLIPAEILKIPTYGAVNLHPSPLPVGRGPNPVRLVYEGATTVGATLHRTEAEFDTGAILSQRERPLPEDLTGAAIFQAWREMLREVLEEGAARAFAGEPGAPQDPELASEAPMFTPEELVLRLSDPGAALVRKSAALNVLEARSKVIVAGTKQSVRRIELVSAGEESSQAGEIITYHTDGWTVRSGDGVVRLYTT</sequence>
<name>A0ABN1QGX2_9ACTN</name>